<evidence type="ECO:0000256" key="5">
    <source>
        <dbReference type="PROSITE-ProRule" id="PRU00104"/>
    </source>
</evidence>
<reference evidence="7" key="1">
    <citation type="submission" date="2017-05" db="UniProtKB">
        <authorList>
            <consortium name="EnsemblMetazoa"/>
        </authorList>
    </citation>
    <scope>IDENTIFICATION</scope>
</reference>
<comment type="catalytic activity">
    <reaction evidence="1">
        <text>S-ubiquitinyl-[E2 ubiquitin-conjugating enzyme]-L-cysteine + [acceptor protein]-L-lysine = [E2 ubiquitin-conjugating enzyme]-L-cysteine + N(6)-ubiquitinyl-[acceptor protein]-L-lysine.</text>
        <dbReference type="EC" id="2.3.2.26"/>
    </reaction>
</comment>
<dbReference type="eggNOG" id="KOG0942">
    <property type="taxonomic scope" value="Eukaryota"/>
</dbReference>
<name>A0A1X7SYM4_AMPQE</name>
<keyword evidence="4 5" id="KW-0833">Ubl conjugation pathway</keyword>
<dbReference type="Gene3D" id="3.30.2410.10">
    <property type="entry name" value="Hect, E3 ligase catalytic domain"/>
    <property type="match status" value="1"/>
</dbReference>
<evidence type="ECO:0000259" key="6">
    <source>
        <dbReference type="PROSITE" id="PS50237"/>
    </source>
</evidence>
<dbReference type="InterPro" id="IPR000569">
    <property type="entry name" value="HECT_dom"/>
</dbReference>
<dbReference type="STRING" id="400682.A0A1X7SYM4"/>
<sequence length="104" mass="11833">MIILKGEYSEDHDTIKLFWDVVREFSEKEKQDLIKFVTSCSRAPLLGFSELHPPFTILSGRETDHLPSASTCMHLLKLPLFDNKDTLRDKLVYAISSGSGFELS</sequence>
<dbReference type="OMA" id="FRWHELE"/>
<keyword evidence="3" id="KW-0808">Transferase</keyword>
<dbReference type="EC" id="2.3.2.26" evidence="2"/>
<organism evidence="7">
    <name type="scientific">Amphimedon queenslandica</name>
    <name type="common">Sponge</name>
    <dbReference type="NCBI Taxonomy" id="400682"/>
    <lineage>
        <taxon>Eukaryota</taxon>
        <taxon>Metazoa</taxon>
        <taxon>Porifera</taxon>
        <taxon>Demospongiae</taxon>
        <taxon>Heteroscleromorpha</taxon>
        <taxon>Haplosclerida</taxon>
        <taxon>Niphatidae</taxon>
        <taxon>Amphimedon</taxon>
    </lineage>
</organism>
<evidence type="ECO:0000256" key="2">
    <source>
        <dbReference type="ARBA" id="ARBA00012485"/>
    </source>
</evidence>
<dbReference type="InParanoid" id="A0A1X7SYM4"/>
<evidence type="ECO:0000256" key="1">
    <source>
        <dbReference type="ARBA" id="ARBA00000885"/>
    </source>
</evidence>
<dbReference type="GO" id="GO:0000209">
    <property type="term" value="P:protein polyubiquitination"/>
    <property type="evidence" value="ECO:0007669"/>
    <property type="project" value="InterPro"/>
</dbReference>
<dbReference type="PANTHER" id="PTHR45700">
    <property type="entry name" value="UBIQUITIN-PROTEIN LIGASE E3C"/>
    <property type="match status" value="1"/>
</dbReference>
<dbReference type="PANTHER" id="PTHR45700:SF2">
    <property type="entry name" value="UBIQUITIN-PROTEIN LIGASE E3C"/>
    <property type="match status" value="1"/>
</dbReference>
<dbReference type="Pfam" id="PF00632">
    <property type="entry name" value="HECT"/>
    <property type="match status" value="1"/>
</dbReference>
<dbReference type="FunFam" id="3.30.2410.10:FF:000011">
    <property type="entry name" value="Putative Ubiquitin-protein ligase E3C"/>
    <property type="match status" value="1"/>
</dbReference>
<proteinExistence type="predicted"/>
<accession>A0A1X7SYM4</accession>
<dbReference type="EnsemblMetazoa" id="Aqu2.1.07030_001">
    <property type="protein sequence ID" value="Aqu2.1.07030_001"/>
    <property type="gene ID" value="Aqu2.1.07030"/>
</dbReference>
<feature type="domain" description="HECT" evidence="6">
    <location>
        <begin position="1"/>
        <end position="104"/>
    </location>
</feature>
<evidence type="ECO:0000313" key="7">
    <source>
        <dbReference type="EnsemblMetazoa" id="Aqu2.1.07030_001"/>
    </source>
</evidence>
<dbReference type="InterPro" id="IPR044611">
    <property type="entry name" value="E3A/B/C-like"/>
</dbReference>
<dbReference type="GO" id="GO:0006511">
    <property type="term" value="P:ubiquitin-dependent protein catabolic process"/>
    <property type="evidence" value="ECO:0007669"/>
    <property type="project" value="TreeGrafter"/>
</dbReference>
<dbReference type="GO" id="GO:0061630">
    <property type="term" value="F:ubiquitin protein ligase activity"/>
    <property type="evidence" value="ECO:0007669"/>
    <property type="project" value="UniProtKB-EC"/>
</dbReference>
<protein>
    <recommendedName>
        <fullName evidence="2">HECT-type E3 ubiquitin transferase</fullName>
        <ecNumber evidence="2">2.3.2.26</ecNumber>
    </recommendedName>
</protein>
<feature type="active site" description="Glycyl thioester intermediate" evidence="5">
    <location>
        <position position="72"/>
    </location>
</feature>
<dbReference type="AlphaFoldDB" id="A0A1X7SYM4"/>
<dbReference type="PROSITE" id="PS50237">
    <property type="entry name" value="HECT"/>
    <property type="match status" value="1"/>
</dbReference>
<dbReference type="SUPFAM" id="SSF56204">
    <property type="entry name" value="Hect, E3 ligase catalytic domain"/>
    <property type="match status" value="1"/>
</dbReference>
<dbReference type="InterPro" id="IPR035983">
    <property type="entry name" value="Hect_E3_ubiquitin_ligase"/>
</dbReference>
<dbReference type="OrthoDB" id="8068875at2759"/>
<evidence type="ECO:0000256" key="4">
    <source>
        <dbReference type="ARBA" id="ARBA00022786"/>
    </source>
</evidence>
<evidence type="ECO:0000256" key="3">
    <source>
        <dbReference type="ARBA" id="ARBA00022679"/>
    </source>
</evidence>